<evidence type="ECO:0000259" key="1">
    <source>
        <dbReference type="Pfam" id="PF05076"/>
    </source>
</evidence>
<dbReference type="EMBL" id="JACONW010000048">
    <property type="protein sequence ID" value="MBC3950552.1"/>
    <property type="molecule type" value="Genomic_DNA"/>
</dbReference>
<gene>
    <name evidence="2" type="ORF">H8S59_12340</name>
</gene>
<dbReference type="Pfam" id="PF05076">
    <property type="entry name" value="SUFU"/>
    <property type="match status" value="1"/>
</dbReference>
<proteinExistence type="predicted"/>
<reference evidence="2 3" key="1">
    <citation type="submission" date="2020-08" db="EMBL/GenBank/DDBJ databases">
        <title>Putative novel bacterial strains isolated from necrotic wheat leaf tissues caused by Xanthomonas translucens.</title>
        <authorList>
            <person name="Tambong J.T."/>
        </authorList>
    </citation>
    <scope>NUCLEOTIDE SEQUENCE [LARGE SCALE GENOMIC DNA]</scope>
    <source>
        <strain evidence="2 3">DOAB 1069</strain>
    </source>
</reference>
<keyword evidence="3" id="KW-1185">Reference proteome</keyword>
<name>A0ABR7B060_9PSED</name>
<feature type="domain" description="Suppressor of fused-like" evidence="1">
    <location>
        <begin position="5"/>
        <end position="81"/>
    </location>
</feature>
<sequence>MENAVDEYCPRTKMPHLYLCVPFLWNDGHFEELIFDEVKINWLQCFATYDIEKKFIDKNGSDAFEDLMSIQETDVFDMERQPVRLPYQVCTRSWCG</sequence>
<evidence type="ECO:0000313" key="2">
    <source>
        <dbReference type="EMBL" id="MBC3950552.1"/>
    </source>
</evidence>
<dbReference type="Proteomes" id="UP000651852">
    <property type="component" value="Unassembled WGS sequence"/>
</dbReference>
<protein>
    <submittedName>
        <fullName evidence="2">Suppressor of fused domain protein</fullName>
    </submittedName>
</protein>
<evidence type="ECO:0000313" key="3">
    <source>
        <dbReference type="Proteomes" id="UP000651852"/>
    </source>
</evidence>
<comment type="caution">
    <text evidence="2">The sequence shown here is derived from an EMBL/GenBank/DDBJ whole genome shotgun (WGS) entry which is preliminary data.</text>
</comment>
<accession>A0ABR7B060</accession>
<organism evidence="2 3">
    <name type="scientific">Pseudomonas folii</name>
    <dbReference type="NCBI Taxonomy" id="2762593"/>
    <lineage>
        <taxon>Bacteria</taxon>
        <taxon>Pseudomonadati</taxon>
        <taxon>Pseudomonadota</taxon>
        <taxon>Gammaproteobacteria</taxon>
        <taxon>Pseudomonadales</taxon>
        <taxon>Pseudomonadaceae</taxon>
        <taxon>Pseudomonas</taxon>
    </lineage>
</organism>
<dbReference type="InterPro" id="IPR020941">
    <property type="entry name" value="SUFU-like_domain"/>
</dbReference>